<dbReference type="InterPro" id="IPR036280">
    <property type="entry name" value="Multihaem_cyt_sf"/>
</dbReference>
<evidence type="ECO:0000259" key="3">
    <source>
        <dbReference type="Pfam" id="PF09699"/>
    </source>
</evidence>
<reference evidence="4 5" key="2">
    <citation type="journal article" date="2012" name="J. Bacteriol.">
        <title>Complete genome sequences of Desulfosporosinus orientis DSM765T, Desulfosporosinus youngiae DSM17734T, Desulfosporosinus meridiei DSM13257T, and Desulfosporosinus acidiphilus DSM22704T.</title>
        <authorList>
            <person name="Pester M."/>
            <person name="Brambilla E."/>
            <person name="Alazard D."/>
            <person name="Rattei T."/>
            <person name="Weinmaier T."/>
            <person name="Han J."/>
            <person name="Lucas S."/>
            <person name="Lapidus A."/>
            <person name="Cheng J.F."/>
            <person name="Goodwin L."/>
            <person name="Pitluck S."/>
            <person name="Peters L."/>
            <person name="Ovchinnikova G."/>
            <person name="Teshima H."/>
            <person name="Detter J.C."/>
            <person name="Han C.S."/>
            <person name="Tapia R."/>
            <person name="Land M.L."/>
            <person name="Hauser L."/>
            <person name="Kyrpides N.C."/>
            <person name="Ivanova N.N."/>
            <person name="Pagani I."/>
            <person name="Huntmann M."/>
            <person name="Wei C.L."/>
            <person name="Davenport K.W."/>
            <person name="Daligault H."/>
            <person name="Chain P.S."/>
            <person name="Chen A."/>
            <person name="Mavromatis K."/>
            <person name="Markowitz V."/>
            <person name="Szeto E."/>
            <person name="Mikhailova N."/>
            <person name="Pati A."/>
            <person name="Wagner M."/>
            <person name="Woyke T."/>
            <person name="Ollivier B."/>
            <person name="Klenk H.P."/>
            <person name="Spring S."/>
            <person name="Loy A."/>
        </authorList>
    </citation>
    <scope>NUCLEOTIDE SEQUENCE [LARGE SCALE GENOMIC DNA]</scope>
    <source>
        <strain evidence="5">ATCC 19365 / DSM 765 / NCIMB 8382 / VKM B-1628</strain>
    </source>
</reference>
<accession>G7W5A4</accession>
<dbReference type="PROSITE" id="PS51257">
    <property type="entry name" value="PROKAR_LIPOPROTEIN"/>
    <property type="match status" value="1"/>
</dbReference>
<feature type="chain" id="PRO_5003505013" evidence="2">
    <location>
        <begin position="28"/>
        <end position="356"/>
    </location>
</feature>
<name>G7W5A4_DESOD</name>
<dbReference type="AlphaFoldDB" id="G7W5A4"/>
<dbReference type="KEGG" id="dor:Desor_0638"/>
<keyword evidence="5" id="KW-1185">Reference proteome</keyword>
<dbReference type="SUPFAM" id="SSF48695">
    <property type="entry name" value="Multiheme cytochromes"/>
    <property type="match status" value="1"/>
</dbReference>
<evidence type="ECO:0000256" key="1">
    <source>
        <dbReference type="ARBA" id="ARBA00022729"/>
    </source>
</evidence>
<proteinExistence type="predicted"/>
<dbReference type="STRING" id="768706.Desor_0638"/>
<dbReference type="InterPro" id="IPR010177">
    <property type="entry name" value="Paired_CXXCH_1"/>
</dbReference>
<evidence type="ECO:0000313" key="5">
    <source>
        <dbReference type="Proteomes" id="UP000006346"/>
    </source>
</evidence>
<organism evidence="4 5">
    <name type="scientific">Desulfosporosinus orientis (strain ATCC 19365 / DSM 765 / NCIMB 8382 / VKM B-1628 / Singapore I)</name>
    <name type="common">Desulfotomaculum orientis</name>
    <dbReference type="NCBI Taxonomy" id="768706"/>
    <lineage>
        <taxon>Bacteria</taxon>
        <taxon>Bacillati</taxon>
        <taxon>Bacillota</taxon>
        <taxon>Clostridia</taxon>
        <taxon>Eubacteriales</taxon>
        <taxon>Desulfitobacteriaceae</taxon>
        <taxon>Desulfosporosinus</taxon>
    </lineage>
</organism>
<dbReference type="eggNOG" id="COG3303">
    <property type="taxonomic scope" value="Bacteria"/>
</dbReference>
<feature type="domain" description="Doubled CXXCH motif" evidence="3">
    <location>
        <begin position="261"/>
        <end position="294"/>
    </location>
</feature>
<dbReference type="RefSeq" id="WP_014183157.1">
    <property type="nucleotide sequence ID" value="NC_016584.1"/>
</dbReference>
<dbReference type="PANTHER" id="PTHR35038:SF8">
    <property type="entry name" value="C-TYPE POLYHEME CYTOCHROME OMCC"/>
    <property type="match status" value="1"/>
</dbReference>
<dbReference type="HOGENOM" id="CLU_780149_0_0_9"/>
<sequence>MNWKKPFFTSIISLTLLILLTMGCTKTQETPTPQTTGPDLTQTTKVTYVGDDACKACHSDTYNNVTHTNHYSAFKPLSDYPLEKPLGEITIFDAANKDKPTSTKLDLSKAKIYGVMMDDYVIAEIPKDAGFKETIYRVGAVKKTNDKWTVEAPKQTDVDNDGKNDWTAESFTCGGCHAPGIEDASPNYGISCESCHGPGSNHVSATDKKATMDLETAKTGCLNCHESNPSKDDQGNFTATNHYGTRDYFASKHAQSSQLAQCQTCHSTHKVNANGSLLLADNPTDICAKCHAGKTFDLDKIMWKNPSDAYGHITRDHSFGAMKYEDLQDDPSTKPIEIKNPTIIEMIKKQLPELAK</sequence>
<reference evidence="5" key="1">
    <citation type="submission" date="2011-11" db="EMBL/GenBank/DDBJ databases">
        <title>Complete sequence of Desulfosporosinus orientis DSM 765.</title>
        <authorList>
            <person name="Lucas S."/>
            <person name="Han J."/>
            <person name="Lapidus A."/>
            <person name="Cheng J.-F."/>
            <person name="Goodwin L."/>
            <person name="Pitluck S."/>
            <person name="Peters L."/>
            <person name="Ovchinnikova G."/>
            <person name="Teshima H."/>
            <person name="Detter J.C."/>
            <person name="Han C."/>
            <person name="Tapia R."/>
            <person name="Land M."/>
            <person name="Hauser L."/>
            <person name="Kyrpides N."/>
            <person name="Ivanova N."/>
            <person name="Pagani I."/>
            <person name="Pester M."/>
            <person name="Spring S."/>
            <person name="Ollivier B."/>
            <person name="Rattei T."/>
            <person name="Klenk H.-P."/>
            <person name="Wagner M."/>
            <person name="Loy A."/>
            <person name="Woyke T."/>
        </authorList>
    </citation>
    <scope>NUCLEOTIDE SEQUENCE [LARGE SCALE GENOMIC DNA]</scope>
    <source>
        <strain evidence="5">ATCC 19365 / DSM 765 / NCIMB 8382 / VKM B-1628</strain>
    </source>
</reference>
<dbReference type="PATRIC" id="fig|768706.3.peg.606"/>
<feature type="signal peptide" evidence="2">
    <location>
        <begin position="1"/>
        <end position="27"/>
    </location>
</feature>
<dbReference type="PANTHER" id="PTHR35038">
    <property type="entry name" value="DISSIMILATORY SULFITE REDUCTASE SIRA"/>
    <property type="match status" value="1"/>
</dbReference>
<dbReference type="EMBL" id="CP003108">
    <property type="protein sequence ID" value="AET66332.1"/>
    <property type="molecule type" value="Genomic_DNA"/>
</dbReference>
<keyword evidence="1 2" id="KW-0732">Signal</keyword>
<gene>
    <name evidence="4" type="ordered locus">Desor_0638</name>
</gene>
<dbReference type="Pfam" id="PF09699">
    <property type="entry name" value="Paired_CXXCH_1"/>
    <property type="match status" value="1"/>
</dbReference>
<dbReference type="Gene3D" id="1.10.1130.10">
    <property type="entry name" value="Flavocytochrome C3, Chain A"/>
    <property type="match status" value="1"/>
</dbReference>
<protein>
    <submittedName>
        <fullName evidence="4">Doubled CXXCH motif-containing protein</fullName>
    </submittedName>
</protein>
<evidence type="ECO:0000313" key="4">
    <source>
        <dbReference type="EMBL" id="AET66332.1"/>
    </source>
</evidence>
<dbReference type="InterPro" id="IPR051829">
    <property type="entry name" value="Multiheme_Cytochr_ET"/>
</dbReference>
<dbReference type="OrthoDB" id="9814800at2"/>
<dbReference type="Proteomes" id="UP000006346">
    <property type="component" value="Chromosome"/>
</dbReference>
<evidence type="ECO:0000256" key="2">
    <source>
        <dbReference type="SAM" id="SignalP"/>
    </source>
</evidence>